<dbReference type="Pfam" id="PF08032">
    <property type="entry name" value="SpoU_sub_bind"/>
    <property type="match status" value="1"/>
</dbReference>
<keyword evidence="3" id="KW-0489">Methyltransferase</keyword>
<reference evidence="9" key="2">
    <citation type="submission" date="2025-09" db="UniProtKB">
        <authorList>
            <consortium name="Ensembl"/>
        </authorList>
    </citation>
    <scope>IDENTIFICATION</scope>
</reference>
<dbReference type="Pfam" id="PF00588">
    <property type="entry name" value="SpoU_methylase"/>
    <property type="match status" value="1"/>
</dbReference>
<evidence type="ECO:0000256" key="5">
    <source>
        <dbReference type="ARBA" id="ARBA00022946"/>
    </source>
</evidence>
<dbReference type="SUPFAM" id="SSF55315">
    <property type="entry name" value="L30e-like"/>
    <property type="match status" value="1"/>
</dbReference>
<comment type="subcellular location">
    <subcellularLocation>
        <location evidence="1">Mitochondrion</location>
    </subcellularLocation>
</comment>
<dbReference type="GO" id="GO:0016435">
    <property type="term" value="F:rRNA (guanine) methyltransferase activity"/>
    <property type="evidence" value="ECO:0007669"/>
    <property type="project" value="TreeGrafter"/>
</dbReference>
<dbReference type="InterPro" id="IPR013123">
    <property type="entry name" value="SpoU_subst-bd"/>
</dbReference>
<evidence type="ECO:0000256" key="1">
    <source>
        <dbReference type="ARBA" id="ARBA00004173"/>
    </source>
</evidence>
<keyword evidence="6" id="KW-0496">Mitochondrion</keyword>
<dbReference type="GO" id="GO:0005739">
    <property type="term" value="C:mitochondrion"/>
    <property type="evidence" value="ECO:0007669"/>
    <property type="project" value="UniProtKB-SubCell"/>
</dbReference>
<dbReference type="HOGENOM" id="CLU_021322_5_1_1"/>
<dbReference type="SUPFAM" id="SSF75217">
    <property type="entry name" value="alpha/beta knot"/>
    <property type="match status" value="1"/>
</dbReference>
<evidence type="ECO:0000256" key="3">
    <source>
        <dbReference type="ARBA" id="ARBA00022603"/>
    </source>
</evidence>
<dbReference type="GeneTree" id="ENSGT00390000018761"/>
<proteinExistence type="predicted"/>
<sequence>DMLFGIAPVHMALLHGHREFRRLLLNRKRNPERPEVAMVCPELLRLAAERGIETELVNRRQLDELSEGRPNQGVCLEASRRDFMDAVATDDPAAGSPASETVADGGKRRLWVVINEVNDPMNLGAVLRSTYFMGVETVLITKQNSSCSLTPTVSKASAGTVEVMDIYTTGRLPQVLQEKAKQGWQIVGTVGYAKSTGSAVPVVPCDQYQLKAPTILLIG</sequence>
<evidence type="ECO:0000256" key="7">
    <source>
        <dbReference type="ARBA" id="ARBA00034881"/>
    </source>
</evidence>
<dbReference type="InterPro" id="IPR047182">
    <property type="entry name" value="MRM1"/>
</dbReference>
<evidence type="ECO:0000256" key="2">
    <source>
        <dbReference type="ARBA" id="ARBA00022552"/>
    </source>
</evidence>
<dbReference type="InterPro" id="IPR001537">
    <property type="entry name" value="SpoU_MeTrfase"/>
</dbReference>
<dbReference type="InterPro" id="IPR029026">
    <property type="entry name" value="tRNA_m1G_MTases_N"/>
</dbReference>
<evidence type="ECO:0000256" key="4">
    <source>
        <dbReference type="ARBA" id="ARBA00022679"/>
    </source>
</evidence>
<protein>
    <recommendedName>
        <fullName evidence="7">rRNA methyltransferase 1, mitochondrial</fullName>
    </recommendedName>
</protein>
<accession>S4R5Q8</accession>
<evidence type="ECO:0000313" key="9">
    <source>
        <dbReference type="Ensembl" id="ENSPMAP00000000538.1"/>
    </source>
</evidence>
<dbReference type="STRING" id="7757.ENSPMAP00000000538"/>
<keyword evidence="2" id="KW-0698">rRNA processing</keyword>
<organism evidence="9">
    <name type="scientific">Petromyzon marinus</name>
    <name type="common">Sea lamprey</name>
    <dbReference type="NCBI Taxonomy" id="7757"/>
    <lineage>
        <taxon>Eukaryota</taxon>
        <taxon>Metazoa</taxon>
        <taxon>Chordata</taxon>
        <taxon>Craniata</taxon>
        <taxon>Vertebrata</taxon>
        <taxon>Cyclostomata</taxon>
        <taxon>Hyperoartia</taxon>
        <taxon>Petromyzontiformes</taxon>
        <taxon>Petromyzontidae</taxon>
        <taxon>Petromyzon</taxon>
    </lineage>
</organism>
<dbReference type="SMART" id="SM00967">
    <property type="entry name" value="SpoU_sub_bind"/>
    <property type="match status" value="1"/>
</dbReference>
<dbReference type="InterPro" id="IPR029028">
    <property type="entry name" value="Alpha/beta_knot_MTases"/>
</dbReference>
<dbReference type="GO" id="GO:0003723">
    <property type="term" value="F:RNA binding"/>
    <property type="evidence" value="ECO:0007669"/>
    <property type="project" value="InterPro"/>
</dbReference>
<dbReference type="OMA" id="LWVVINE"/>
<evidence type="ECO:0000256" key="6">
    <source>
        <dbReference type="ARBA" id="ARBA00023128"/>
    </source>
</evidence>
<dbReference type="Ensembl" id="ENSPMAT00000000539.1">
    <property type="protein sequence ID" value="ENSPMAP00000000538.1"/>
    <property type="gene ID" value="ENSPMAG00000000484.1"/>
</dbReference>
<keyword evidence="4" id="KW-0808">Transferase</keyword>
<dbReference type="PANTHER" id="PTHR46103">
    <property type="entry name" value="RRNA METHYLTRANSFERASE 1, MITOCHONDRIAL"/>
    <property type="match status" value="1"/>
</dbReference>
<keyword evidence="5" id="KW-0809">Transit peptide</keyword>
<evidence type="ECO:0000259" key="8">
    <source>
        <dbReference type="SMART" id="SM00967"/>
    </source>
</evidence>
<reference evidence="9" key="1">
    <citation type="submission" date="2025-08" db="UniProtKB">
        <authorList>
            <consortium name="Ensembl"/>
        </authorList>
    </citation>
    <scope>IDENTIFICATION</scope>
</reference>
<feature type="domain" description="RNA 2-O ribose methyltransferase substrate binding" evidence="8">
    <location>
        <begin position="2"/>
        <end position="84"/>
    </location>
</feature>
<dbReference type="Gene3D" id="3.40.1280.10">
    <property type="match status" value="1"/>
</dbReference>
<name>S4R5Q8_PETMA</name>
<dbReference type="PANTHER" id="PTHR46103:SF1">
    <property type="entry name" value="RRNA METHYLTRANSFERASE 1, MITOCHONDRIAL"/>
    <property type="match status" value="1"/>
</dbReference>
<dbReference type="Gene3D" id="3.30.1330.30">
    <property type="match status" value="1"/>
</dbReference>
<dbReference type="InterPro" id="IPR029064">
    <property type="entry name" value="Ribosomal_eL30-like_sf"/>
</dbReference>
<dbReference type="AlphaFoldDB" id="S4R5Q8"/>